<evidence type="ECO:0000313" key="3">
    <source>
        <dbReference type="Proteomes" id="UP000189055"/>
    </source>
</evidence>
<dbReference type="EMBL" id="CP014687">
    <property type="protein sequence ID" value="AQT04610.1"/>
    <property type="molecule type" value="Genomic_DNA"/>
</dbReference>
<evidence type="ECO:0008006" key="4">
    <source>
        <dbReference type="Google" id="ProtNLM"/>
    </source>
</evidence>
<evidence type="ECO:0000313" key="2">
    <source>
        <dbReference type="EMBL" id="AQT04610.1"/>
    </source>
</evidence>
<dbReference type="Proteomes" id="UP000189055">
    <property type="component" value="Chromosome"/>
</dbReference>
<dbReference type="STRING" id="1076596.A0U91_06225"/>
<name>A0A1U9LE86_9PROT</name>
<reference evidence="2 3" key="1">
    <citation type="submission" date="2016-03" db="EMBL/GenBank/DDBJ databases">
        <title>Acetic acid bacteria sequencing.</title>
        <authorList>
            <person name="Brandt J."/>
            <person name="Jakob F."/>
            <person name="Vogel R.F."/>
        </authorList>
    </citation>
    <scope>NUCLEOTIDE SEQUENCE [LARGE SCALE GENOMIC DNA]</scope>
    <source>
        <strain evidence="2 3">TMW2.1084</strain>
    </source>
</reference>
<evidence type="ECO:0000256" key="1">
    <source>
        <dbReference type="SAM" id="MobiDB-lite"/>
    </source>
</evidence>
<organism evidence="2 3">
    <name type="scientific">Acetobacter persici</name>
    <dbReference type="NCBI Taxonomy" id="1076596"/>
    <lineage>
        <taxon>Bacteria</taxon>
        <taxon>Pseudomonadati</taxon>
        <taxon>Pseudomonadota</taxon>
        <taxon>Alphaproteobacteria</taxon>
        <taxon>Acetobacterales</taxon>
        <taxon>Acetobacteraceae</taxon>
        <taxon>Acetobacter</taxon>
    </lineage>
</organism>
<proteinExistence type="predicted"/>
<dbReference type="InterPro" id="IPR015000">
    <property type="entry name" value="EipB-like"/>
</dbReference>
<gene>
    <name evidence="2" type="ORF">A0U91_06225</name>
</gene>
<dbReference type="Pfam" id="PF08904">
    <property type="entry name" value="EipB_like"/>
    <property type="match status" value="1"/>
</dbReference>
<feature type="region of interest" description="Disordered" evidence="1">
    <location>
        <begin position="354"/>
        <end position="375"/>
    </location>
</feature>
<sequence>MPHPGWLHSRPGCSFLTAMTAFLRRHARRVLCHPALTFRPEKGSPAAAAAGSKALISGALTPGALLPQALFLRGLAHRPWTLRAGAPRTVAAALLLAALPSACLAAASGSPTPPSVTRTTTSALVGQRALYDLSLAESGGNTLSASGNMTYVVRDTCSAWSTQQHLDIQSATRNGGAVNMVSDYTTLESKDGRHLVFRTVQKSNNAVLQVVSGEASIDALGHGVVEYEKPIKKTLKLPTGTMFPMAHTAAILAAAQRGAPSIAPLLFDGTGPDGAQETYITLLGWGPLKDPAPSPALAGQPAGRVHVAFFGRTPDSILPDYEIGMRYFGNGVSDMLDMDFGDFRMRGTLHSLTLPPARPAVKPDCPGTRQRRYPP</sequence>
<dbReference type="AlphaFoldDB" id="A0A1U9LE86"/>
<dbReference type="KEGG" id="aper:A0U91_06225"/>
<protein>
    <recommendedName>
        <fullName evidence="4">ATP-binding protein</fullName>
    </recommendedName>
</protein>
<accession>A0A1U9LE86</accession>